<evidence type="ECO:0000256" key="4">
    <source>
        <dbReference type="ARBA" id="ARBA00022692"/>
    </source>
</evidence>
<sequence>MSQKAPTAHHASRISLHPVWLVPLIALLVAGWMLYQNWASQGPEITLIADNAEGLEVGKTKIKARNVEIGEVTAIQLSDNFEHAIITATLNQGSQGMLHKDTQFWVIKPRVGTEGISGLGTLLSGAYIEMEPGRKGEPPEHYTMLKQPPLSTAEDKGLRLQLFSTGLAKMSVGTPVHFRGYQVGHIESVGFDTEKEAITYRIFISAPYDALVSDVVQFWVTPGLSLKSSARGVEVRMDSLETLLTGGISFGTTKEGLTGQMVEDMSRFQLYGSKQDAADHRYTQFLTYVFMFDEDVGGLEAGAPIEFRGIRIGTVQQVPFKGIPLHRWNEMQHPAIPVLARIEPQRLADTLTQKDISLEQWQTLFQESIDDGLRASLNTRNLFTGAKVISLDFVDNSKQSTHTGRFADYPIFPSVPGGFADMEQKLTAVLDNLGQAPLEETFKTLNQTLKQADHSLASIHAVSHELQQLLAKPETQQLPASTQQLLQQMNQTLSSYQPNGGIGQQLGTTLTTLQRTLDDLQPLIRQLGQQPNALIFEGEAPPDRIPSASSEPAPSRSQGAYPE</sequence>
<feature type="compositionally biased region" description="Low complexity" evidence="7">
    <location>
        <begin position="546"/>
        <end position="557"/>
    </location>
</feature>
<gene>
    <name evidence="10" type="ORF">BFW38_13505</name>
</gene>
<evidence type="ECO:0000256" key="6">
    <source>
        <dbReference type="ARBA" id="ARBA00023136"/>
    </source>
</evidence>
<dbReference type="Pfam" id="PF02470">
    <property type="entry name" value="MlaD"/>
    <property type="match status" value="3"/>
</dbReference>
<evidence type="ECO:0000256" key="3">
    <source>
        <dbReference type="ARBA" id="ARBA00022519"/>
    </source>
</evidence>
<evidence type="ECO:0000256" key="7">
    <source>
        <dbReference type="SAM" id="MobiDB-lite"/>
    </source>
</evidence>
<feature type="domain" description="Mce/MlaD" evidence="9">
    <location>
        <begin position="287"/>
        <end position="393"/>
    </location>
</feature>
<evidence type="ECO:0000256" key="1">
    <source>
        <dbReference type="ARBA" id="ARBA00004533"/>
    </source>
</evidence>
<dbReference type="InterPro" id="IPR051800">
    <property type="entry name" value="PqiA-PqiB_transport"/>
</dbReference>
<evidence type="ECO:0000313" key="10">
    <source>
        <dbReference type="EMBL" id="ODC04396.1"/>
    </source>
</evidence>
<proteinExistence type="predicted"/>
<keyword evidence="2" id="KW-1003">Cell membrane</keyword>
<dbReference type="EMBL" id="MDTQ01000001">
    <property type="protein sequence ID" value="ODC04396.1"/>
    <property type="molecule type" value="Genomic_DNA"/>
</dbReference>
<feature type="region of interest" description="Disordered" evidence="7">
    <location>
        <begin position="537"/>
        <end position="563"/>
    </location>
</feature>
<evidence type="ECO:0000259" key="9">
    <source>
        <dbReference type="Pfam" id="PF02470"/>
    </source>
</evidence>
<dbReference type="RefSeq" id="WP_068999377.1">
    <property type="nucleotide sequence ID" value="NZ_MDTQ01000001.1"/>
</dbReference>
<feature type="transmembrane region" description="Helical" evidence="8">
    <location>
        <begin position="20"/>
        <end position="38"/>
    </location>
</feature>
<keyword evidence="6 8" id="KW-0472">Membrane</keyword>
<keyword evidence="3" id="KW-0997">Cell inner membrane</keyword>
<keyword evidence="5 8" id="KW-1133">Transmembrane helix</keyword>
<reference evidence="10 11" key="1">
    <citation type="submission" date="2016-08" db="EMBL/GenBank/DDBJ databases">
        <authorList>
            <person name="Seilhamer J.J."/>
        </authorList>
    </citation>
    <scope>NUCLEOTIDE SEQUENCE [LARGE SCALE GENOMIC DNA]</scope>
    <source>
        <strain evidence="10 11">PH27A</strain>
    </source>
</reference>
<dbReference type="NCBIfam" id="NF008070">
    <property type="entry name" value="PRK10807.1"/>
    <property type="match status" value="1"/>
</dbReference>
<keyword evidence="11" id="KW-1185">Reference proteome</keyword>
<organism evidence="10 11">
    <name type="scientific">Terasakiispira papahanaumokuakeensis</name>
    <dbReference type="NCBI Taxonomy" id="197479"/>
    <lineage>
        <taxon>Bacteria</taxon>
        <taxon>Pseudomonadati</taxon>
        <taxon>Pseudomonadota</taxon>
        <taxon>Gammaproteobacteria</taxon>
        <taxon>Oceanospirillales</taxon>
        <taxon>Terasakiispira</taxon>
    </lineage>
</organism>
<dbReference type="GO" id="GO:0005886">
    <property type="term" value="C:plasma membrane"/>
    <property type="evidence" value="ECO:0007669"/>
    <property type="project" value="UniProtKB-SubCell"/>
</dbReference>
<evidence type="ECO:0000256" key="5">
    <source>
        <dbReference type="ARBA" id="ARBA00022989"/>
    </source>
</evidence>
<accession>A0A1E2VC49</accession>
<dbReference type="OrthoDB" id="9806984at2"/>
<dbReference type="STRING" id="197479.BFW38_13505"/>
<feature type="domain" description="Mce/MlaD" evidence="9">
    <location>
        <begin position="42"/>
        <end position="133"/>
    </location>
</feature>
<comment type="caution">
    <text evidence="10">The sequence shown here is derived from an EMBL/GenBank/DDBJ whole genome shotgun (WGS) entry which is preliminary data.</text>
</comment>
<comment type="subcellular location">
    <subcellularLocation>
        <location evidence="1">Cell inner membrane</location>
    </subcellularLocation>
</comment>
<evidence type="ECO:0000313" key="11">
    <source>
        <dbReference type="Proteomes" id="UP000094291"/>
    </source>
</evidence>
<feature type="domain" description="Mce/MlaD" evidence="9">
    <location>
        <begin position="167"/>
        <end position="214"/>
    </location>
</feature>
<dbReference type="Proteomes" id="UP000094291">
    <property type="component" value="Unassembled WGS sequence"/>
</dbReference>
<dbReference type="AlphaFoldDB" id="A0A1E2VC49"/>
<keyword evidence="4 8" id="KW-0812">Transmembrane</keyword>
<name>A0A1E2VC49_9GAMM</name>
<dbReference type="PANTHER" id="PTHR30462:SF2">
    <property type="entry name" value="INTERMEMBRANE TRANSPORT PROTEIN PQIB"/>
    <property type="match status" value="1"/>
</dbReference>
<evidence type="ECO:0000256" key="8">
    <source>
        <dbReference type="SAM" id="Phobius"/>
    </source>
</evidence>
<evidence type="ECO:0000256" key="2">
    <source>
        <dbReference type="ARBA" id="ARBA00022475"/>
    </source>
</evidence>
<dbReference type="PANTHER" id="PTHR30462">
    <property type="entry name" value="INTERMEMBRANE TRANSPORT PROTEIN PQIB-RELATED"/>
    <property type="match status" value="1"/>
</dbReference>
<protein>
    <submittedName>
        <fullName evidence="10">Mammalian cell entry protein</fullName>
    </submittedName>
</protein>
<dbReference type="InterPro" id="IPR003399">
    <property type="entry name" value="Mce/MlaD"/>
</dbReference>